<evidence type="ECO:0000256" key="3">
    <source>
        <dbReference type="ARBA" id="ARBA00022525"/>
    </source>
</evidence>
<dbReference type="InterPro" id="IPR000276">
    <property type="entry name" value="GPCR_Rhodpsn"/>
</dbReference>
<accession>A0A8W8JCI8</accession>
<feature type="transmembrane region" description="Helical" evidence="8">
    <location>
        <begin position="28"/>
        <end position="48"/>
    </location>
</feature>
<dbReference type="InterPro" id="IPR017452">
    <property type="entry name" value="GPCR_Rhodpsn_7TM"/>
</dbReference>
<dbReference type="GO" id="GO:0005576">
    <property type="term" value="C:extracellular region"/>
    <property type="evidence" value="ECO:0007669"/>
    <property type="project" value="UniProtKB-SubCell"/>
</dbReference>
<protein>
    <recommendedName>
        <fullName evidence="13">C1q domain-containing protein</fullName>
    </recommendedName>
</protein>
<evidence type="ECO:0000256" key="5">
    <source>
        <dbReference type="ARBA" id="ARBA00022729"/>
    </source>
</evidence>
<evidence type="ECO:0008006" key="13">
    <source>
        <dbReference type="Google" id="ProtNLM"/>
    </source>
</evidence>
<evidence type="ECO:0000256" key="7">
    <source>
        <dbReference type="ARBA" id="ARBA00023136"/>
    </source>
</evidence>
<dbReference type="InterPro" id="IPR008983">
    <property type="entry name" value="Tumour_necrosis_fac-like_dom"/>
</dbReference>
<dbReference type="SUPFAM" id="SSF49842">
    <property type="entry name" value="TNF-like"/>
    <property type="match status" value="1"/>
</dbReference>
<evidence type="ECO:0000256" key="6">
    <source>
        <dbReference type="ARBA" id="ARBA00022989"/>
    </source>
</evidence>
<feature type="transmembrane region" description="Helical" evidence="8">
    <location>
        <begin position="80"/>
        <end position="108"/>
    </location>
</feature>
<dbReference type="Gene3D" id="1.20.1070.10">
    <property type="entry name" value="Rhodopsin 7-helix transmembrane proteins"/>
    <property type="match status" value="1"/>
</dbReference>
<dbReference type="InterPro" id="IPR001073">
    <property type="entry name" value="C1q_dom"/>
</dbReference>
<dbReference type="CDD" id="cd00637">
    <property type="entry name" value="7tm_classA_rhodopsin-like"/>
    <property type="match status" value="1"/>
</dbReference>
<comment type="subcellular location">
    <subcellularLocation>
        <location evidence="1">Membrane</location>
    </subcellularLocation>
    <subcellularLocation>
        <location evidence="2">Secreted</location>
    </subcellularLocation>
</comment>
<keyword evidence="4 8" id="KW-0812">Transmembrane</keyword>
<dbReference type="Proteomes" id="UP000005408">
    <property type="component" value="Unassembled WGS sequence"/>
</dbReference>
<evidence type="ECO:0000259" key="10">
    <source>
        <dbReference type="PROSITE" id="PS50871"/>
    </source>
</evidence>
<evidence type="ECO:0000256" key="1">
    <source>
        <dbReference type="ARBA" id="ARBA00004370"/>
    </source>
</evidence>
<dbReference type="InterPro" id="IPR050822">
    <property type="entry name" value="Cerebellin_Synaptic_Org"/>
</dbReference>
<evidence type="ECO:0000313" key="11">
    <source>
        <dbReference type="EnsemblMetazoa" id="G17850.1:cds"/>
    </source>
</evidence>
<dbReference type="GO" id="GO:0004930">
    <property type="term" value="F:G protein-coupled receptor activity"/>
    <property type="evidence" value="ECO:0007669"/>
    <property type="project" value="InterPro"/>
</dbReference>
<organism evidence="11 12">
    <name type="scientific">Magallana gigas</name>
    <name type="common">Pacific oyster</name>
    <name type="synonym">Crassostrea gigas</name>
    <dbReference type="NCBI Taxonomy" id="29159"/>
    <lineage>
        <taxon>Eukaryota</taxon>
        <taxon>Metazoa</taxon>
        <taxon>Spiralia</taxon>
        <taxon>Lophotrochozoa</taxon>
        <taxon>Mollusca</taxon>
        <taxon>Bivalvia</taxon>
        <taxon>Autobranchia</taxon>
        <taxon>Pteriomorphia</taxon>
        <taxon>Ostreida</taxon>
        <taxon>Ostreoidea</taxon>
        <taxon>Ostreidae</taxon>
        <taxon>Magallana</taxon>
    </lineage>
</organism>
<dbReference type="PRINTS" id="PR00007">
    <property type="entry name" value="COMPLEMNTC1Q"/>
</dbReference>
<evidence type="ECO:0000259" key="9">
    <source>
        <dbReference type="PROSITE" id="PS50262"/>
    </source>
</evidence>
<keyword evidence="5" id="KW-0732">Signal</keyword>
<feature type="domain" description="G-protein coupled receptors family 1 profile" evidence="9">
    <location>
        <begin position="1"/>
        <end position="126"/>
    </location>
</feature>
<feature type="domain" description="C1q" evidence="10">
    <location>
        <begin position="228"/>
        <end position="363"/>
    </location>
</feature>
<dbReference type="Pfam" id="PF00001">
    <property type="entry name" value="7tm_1"/>
    <property type="match status" value="1"/>
</dbReference>
<dbReference type="GO" id="GO:0016020">
    <property type="term" value="C:membrane"/>
    <property type="evidence" value="ECO:0007669"/>
    <property type="project" value="UniProtKB-SubCell"/>
</dbReference>
<proteinExistence type="predicted"/>
<dbReference type="SMART" id="SM00110">
    <property type="entry name" value="C1Q"/>
    <property type="match status" value="1"/>
</dbReference>
<dbReference type="AlphaFoldDB" id="A0A8W8JCI8"/>
<sequence>MLLVIAVNRYLKICRTNGHQLTGQTRKIVLLFVLAISIITTLPMLFLMGRIEGSVEYNGIEINVTSCGVINDRLGTYAKLYFLLEFSLILLVMISTVALYIPIGITIYNRFNSIRNSKRTTKGLAMTTSKLSEDVADVDKLSETKATSTPNYTEAQQIVLDSSISRKKNTYRRRVALDSKAGHWMTFLKSTQNHWPGRENTRREVVFSAPFSEENENRTNLTRAWTFDTSNHHAFSAGISSGNSDWTGRTLVFPKVIYSEGTGYNPSTGIFTAPTAGTYVFYVSVQSAQHNEIRLDIVLNGYSKVRTMAWFVGGSSRNIYQTGTNLVILHLQTGDSVWVMRAAGKGYYSDSGSITTFSGFKLY</sequence>
<evidence type="ECO:0000256" key="8">
    <source>
        <dbReference type="SAM" id="Phobius"/>
    </source>
</evidence>
<name>A0A8W8JCI8_MAGGI</name>
<reference evidence="11" key="1">
    <citation type="submission" date="2022-08" db="UniProtKB">
        <authorList>
            <consortium name="EnsemblMetazoa"/>
        </authorList>
    </citation>
    <scope>IDENTIFICATION</scope>
    <source>
        <strain evidence="11">05x7-T-G4-1.051#20</strain>
    </source>
</reference>
<dbReference type="PROSITE" id="PS50871">
    <property type="entry name" value="C1Q"/>
    <property type="match status" value="1"/>
</dbReference>
<keyword evidence="6 8" id="KW-1133">Transmembrane helix</keyword>
<keyword evidence="12" id="KW-1185">Reference proteome</keyword>
<dbReference type="PANTHER" id="PTHR22923">
    <property type="entry name" value="CEREBELLIN-RELATED"/>
    <property type="match status" value="1"/>
</dbReference>
<keyword evidence="3" id="KW-0964">Secreted</keyword>
<evidence type="ECO:0000256" key="2">
    <source>
        <dbReference type="ARBA" id="ARBA00004613"/>
    </source>
</evidence>
<evidence type="ECO:0000256" key="4">
    <source>
        <dbReference type="ARBA" id="ARBA00022692"/>
    </source>
</evidence>
<dbReference type="Pfam" id="PF00386">
    <property type="entry name" value="C1q"/>
    <property type="match status" value="1"/>
</dbReference>
<dbReference type="PROSITE" id="PS50262">
    <property type="entry name" value="G_PROTEIN_RECEP_F1_2"/>
    <property type="match status" value="1"/>
</dbReference>
<dbReference type="EnsemblMetazoa" id="G17850.1">
    <property type="protein sequence ID" value="G17850.1:cds"/>
    <property type="gene ID" value="G17850"/>
</dbReference>
<evidence type="ECO:0000313" key="12">
    <source>
        <dbReference type="Proteomes" id="UP000005408"/>
    </source>
</evidence>
<dbReference type="PANTHER" id="PTHR22923:SF116">
    <property type="entry name" value="C1Q DOMAIN-CONTAINING PROTEIN"/>
    <property type="match status" value="1"/>
</dbReference>
<dbReference type="Gene3D" id="2.60.120.40">
    <property type="match status" value="1"/>
</dbReference>
<keyword evidence="7 8" id="KW-0472">Membrane</keyword>
<dbReference type="SUPFAM" id="SSF81321">
    <property type="entry name" value="Family A G protein-coupled receptor-like"/>
    <property type="match status" value="1"/>
</dbReference>